<name>A0ABQ1NKN1_9ENTE</name>
<keyword evidence="1" id="KW-0812">Transmembrane</keyword>
<dbReference type="RefSeq" id="WP_162288304.1">
    <property type="nucleotide sequence ID" value="NZ_CP021874.1"/>
</dbReference>
<organism evidence="2 3">
    <name type="scientific">Enterococcus wangshanyuanii</name>
    <dbReference type="NCBI Taxonomy" id="2005703"/>
    <lineage>
        <taxon>Bacteria</taxon>
        <taxon>Bacillati</taxon>
        <taxon>Bacillota</taxon>
        <taxon>Bacilli</taxon>
        <taxon>Lactobacillales</taxon>
        <taxon>Enterococcaceae</taxon>
        <taxon>Enterococcus</taxon>
    </lineage>
</organism>
<evidence type="ECO:0000313" key="2">
    <source>
        <dbReference type="EMBL" id="GGC79345.1"/>
    </source>
</evidence>
<proteinExistence type="predicted"/>
<evidence type="ECO:0000256" key="1">
    <source>
        <dbReference type="SAM" id="Phobius"/>
    </source>
</evidence>
<sequence>MFMLVVIGLLLVIVGIQLRRGKWYGIVAGNTFKDKPIEVQKKGAIGASSIAFLVGGFLIIVYILMFFGIQTRFLIIPVVVIVIVYSMFAIYKYLKHFIKYGK</sequence>
<keyword evidence="1" id="KW-0472">Membrane</keyword>
<protein>
    <recommendedName>
        <fullName evidence="4">DUF3784 domain-containing protein</fullName>
    </recommendedName>
</protein>
<comment type="caution">
    <text evidence="2">The sequence shown here is derived from an EMBL/GenBank/DDBJ whole genome shotgun (WGS) entry which is preliminary data.</text>
</comment>
<reference evidence="3" key="1">
    <citation type="journal article" date="2019" name="Int. J. Syst. Evol. Microbiol.">
        <title>The Global Catalogue of Microorganisms (GCM) 10K type strain sequencing project: providing services to taxonomists for standard genome sequencing and annotation.</title>
        <authorList>
            <consortium name="The Broad Institute Genomics Platform"/>
            <consortium name="The Broad Institute Genome Sequencing Center for Infectious Disease"/>
            <person name="Wu L."/>
            <person name="Ma J."/>
        </authorList>
    </citation>
    <scope>NUCLEOTIDE SEQUENCE [LARGE SCALE GENOMIC DNA]</scope>
    <source>
        <strain evidence="3">CGMCC 1.15942</strain>
    </source>
</reference>
<dbReference type="EMBL" id="BMKI01000001">
    <property type="protein sequence ID" value="GGC79345.1"/>
    <property type="molecule type" value="Genomic_DNA"/>
</dbReference>
<accession>A0ABQ1NKN1</accession>
<evidence type="ECO:0000313" key="3">
    <source>
        <dbReference type="Proteomes" id="UP000630615"/>
    </source>
</evidence>
<keyword evidence="3" id="KW-1185">Reference proteome</keyword>
<keyword evidence="1" id="KW-1133">Transmembrane helix</keyword>
<dbReference type="Proteomes" id="UP000630615">
    <property type="component" value="Unassembled WGS sequence"/>
</dbReference>
<gene>
    <name evidence="2" type="ORF">GCM10011573_06270</name>
</gene>
<evidence type="ECO:0008006" key="4">
    <source>
        <dbReference type="Google" id="ProtNLM"/>
    </source>
</evidence>
<feature type="transmembrane region" description="Helical" evidence="1">
    <location>
        <begin position="45"/>
        <end position="67"/>
    </location>
</feature>
<feature type="transmembrane region" description="Helical" evidence="1">
    <location>
        <begin position="74"/>
        <end position="94"/>
    </location>
</feature>